<feature type="compositionally biased region" description="Acidic residues" evidence="1">
    <location>
        <begin position="213"/>
        <end position="228"/>
    </location>
</feature>
<reference evidence="2" key="1">
    <citation type="submission" date="2019-09" db="EMBL/GenBank/DDBJ databases">
        <title>Genomic analysis of Haloferax sp. CBA1149.</title>
        <authorList>
            <person name="Roh S.W."/>
        </authorList>
    </citation>
    <scope>NUCLEOTIDE SEQUENCE</scope>
    <source>
        <strain evidence="2">CBA1149</strain>
    </source>
</reference>
<dbReference type="RefSeq" id="WP_151139596.1">
    <property type="nucleotide sequence ID" value="NZ_VZUS01000004.1"/>
</dbReference>
<feature type="compositionally biased region" description="Basic and acidic residues" evidence="1">
    <location>
        <begin position="229"/>
        <end position="243"/>
    </location>
</feature>
<feature type="compositionally biased region" description="Polar residues" evidence="1">
    <location>
        <begin position="244"/>
        <end position="255"/>
    </location>
</feature>
<protein>
    <submittedName>
        <fullName evidence="2">Uncharacterized protein</fullName>
    </submittedName>
</protein>
<proteinExistence type="predicted"/>
<sequence>MNRPSVVTVLSEHRRSLMSLAVTVMLLGSLAAAAMPSSALETGLTGPDEVDRNDRITVTATVDIKDGERVPIETYVFTISPEDADGELSVTFAPNGTVLEVTPERGTINRGDIRINQFVKTLTITPVGSSASYDYGSRTAFDENAGVTRDYGYGYGYGYGEQPEFEYEISFRATALDRGTFVGQLGIGTSDETSFESDEFQFDVTRPTKDAEDGAASDGVDEHDDAEDTDRPSRGDQNRRSDTRATGSDTSQGRSAVTVPTFVTSSEGGLIR</sequence>
<organism evidence="2">
    <name type="scientific">Haloferax sp. CBA1149</name>
    <dbReference type="NCBI Taxonomy" id="2650753"/>
    <lineage>
        <taxon>Archaea</taxon>
        <taxon>Methanobacteriati</taxon>
        <taxon>Methanobacteriota</taxon>
        <taxon>Stenosarchaea group</taxon>
        <taxon>Halobacteria</taxon>
        <taxon>Halobacteriales</taxon>
        <taxon>Haloferacaceae</taxon>
        <taxon>Haloferax</taxon>
    </lineage>
</organism>
<accession>A0A643JPS0</accession>
<dbReference type="AlphaFoldDB" id="A0A643JPS0"/>
<dbReference type="EMBL" id="VZUS01000004">
    <property type="protein sequence ID" value="KAB1185425.1"/>
    <property type="molecule type" value="Genomic_DNA"/>
</dbReference>
<evidence type="ECO:0000313" key="2">
    <source>
        <dbReference type="EMBL" id="KAB1185425.1"/>
    </source>
</evidence>
<evidence type="ECO:0000256" key="1">
    <source>
        <dbReference type="SAM" id="MobiDB-lite"/>
    </source>
</evidence>
<feature type="region of interest" description="Disordered" evidence="1">
    <location>
        <begin position="189"/>
        <end position="272"/>
    </location>
</feature>
<gene>
    <name evidence="2" type="ORF">Hfx1149_15335</name>
</gene>
<feature type="compositionally biased region" description="Polar residues" evidence="1">
    <location>
        <begin position="261"/>
        <end position="272"/>
    </location>
</feature>
<name>A0A643JPS0_9EURY</name>
<comment type="caution">
    <text evidence="2">The sequence shown here is derived from an EMBL/GenBank/DDBJ whole genome shotgun (WGS) entry which is preliminary data.</text>
</comment>